<sequence>MSEARQWTSPANPEGAGLTIVLSVEDEAWDAAELGDLEVFVTETLQAAALHAGFEDGLSTEVSVTLTSDEDVREINREWRDKDRPTNVLSFPMMDLEPGDHPGPLLGDLVLAFETCAREADGEGKTFADHFRHLLVHGFLHCLGHDHVEDEDAEAMEALEVRILSAFSIADPYREDGSPESEETPGLGRRDDVSDTVER</sequence>
<dbReference type="NCBIfam" id="TIGR00043">
    <property type="entry name" value="rRNA maturation RNase YbeY"/>
    <property type="match status" value="1"/>
</dbReference>
<dbReference type="OrthoDB" id="9807740at2"/>
<evidence type="ECO:0000256" key="7">
    <source>
        <dbReference type="HAMAP-Rule" id="MF_00009"/>
    </source>
</evidence>
<feature type="region of interest" description="Disordered" evidence="8">
    <location>
        <begin position="172"/>
        <end position="199"/>
    </location>
</feature>
<reference evidence="9 10" key="1">
    <citation type="submission" date="2017-04" db="EMBL/GenBank/DDBJ databases">
        <authorList>
            <person name="Afonso C.L."/>
            <person name="Miller P.J."/>
            <person name="Scott M.A."/>
            <person name="Spackman E."/>
            <person name="Goraichik I."/>
            <person name="Dimitrov K.M."/>
            <person name="Suarez D.L."/>
            <person name="Swayne D.E."/>
        </authorList>
    </citation>
    <scope>NUCLEOTIDE SEQUENCE [LARGE SCALE GENOMIC DNA]</scope>
    <source>
        <strain evidence="9 10">CGMCC 1.10972</strain>
    </source>
</reference>
<dbReference type="HAMAP" id="MF_00009">
    <property type="entry name" value="Endoribonucl_YbeY"/>
    <property type="match status" value="1"/>
</dbReference>
<evidence type="ECO:0000313" key="10">
    <source>
        <dbReference type="Proteomes" id="UP000192656"/>
    </source>
</evidence>
<dbReference type="RefSeq" id="WP_084413079.1">
    <property type="nucleotide sequence ID" value="NZ_FWXR01000039.1"/>
</dbReference>
<comment type="similarity">
    <text evidence="1 7">Belongs to the endoribonuclease YbeY family.</text>
</comment>
<dbReference type="GO" id="GO:0006364">
    <property type="term" value="P:rRNA processing"/>
    <property type="evidence" value="ECO:0007669"/>
    <property type="project" value="UniProtKB-UniRule"/>
</dbReference>
<dbReference type="GO" id="GO:0008270">
    <property type="term" value="F:zinc ion binding"/>
    <property type="evidence" value="ECO:0007669"/>
    <property type="project" value="UniProtKB-UniRule"/>
</dbReference>
<dbReference type="GO" id="GO:0004222">
    <property type="term" value="F:metalloendopeptidase activity"/>
    <property type="evidence" value="ECO:0007669"/>
    <property type="project" value="InterPro"/>
</dbReference>
<evidence type="ECO:0000256" key="5">
    <source>
        <dbReference type="ARBA" id="ARBA00022801"/>
    </source>
</evidence>
<dbReference type="GO" id="GO:0004521">
    <property type="term" value="F:RNA endonuclease activity"/>
    <property type="evidence" value="ECO:0007669"/>
    <property type="project" value="UniProtKB-UniRule"/>
</dbReference>
<keyword evidence="10" id="KW-1185">Reference proteome</keyword>
<dbReference type="PANTHER" id="PTHR46986:SF1">
    <property type="entry name" value="ENDORIBONUCLEASE YBEY, CHLOROPLASTIC"/>
    <property type="match status" value="1"/>
</dbReference>
<dbReference type="SUPFAM" id="SSF55486">
    <property type="entry name" value="Metalloproteases ('zincins'), catalytic domain"/>
    <property type="match status" value="1"/>
</dbReference>
<dbReference type="InterPro" id="IPR002036">
    <property type="entry name" value="YbeY"/>
</dbReference>
<keyword evidence="6 7" id="KW-0862">Zinc</keyword>
<feature type="binding site" evidence="7">
    <location>
        <position position="147"/>
    </location>
    <ligand>
        <name>Zn(2+)</name>
        <dbReference type="ChEBI" id="CHEBI:29105"/>
        <note>catalytic</note>
    </ligand>
</feature>
<evidence type="ECO:0000256" key="8">
    <source>
        <dbReference type="SAM" id="MobiDB-lite"/>
    </source>
</evidence>
<comment type="cofactor">
    <cofactor evidence="7">
        <name>Zn(2+)</name>
        <dbReference type="ChEBI" id="CHEBI:29105"/>
    </cofactor>
    <text evidence="7">Binds 1 zinc ion.</text>
</comment>
<dbReference type="Proteomes" id="UP000192656">
    <property type="component" value="Unassembled WGS sequence"/>
</dbReference>
<dbReference type="STRING" id="937218.SAMN06297251_1392"/>
<comment type="subcellular location">
    <subcellularLocation>
        <location evidence="7">Cytoplasm</location>
    </subcellularLocation>
</comment>
<dbReference type="Gene3D" id="3.40.390.30">
    <property type="entry name" value="Metalloproteases ('zincins'), catalytic domain"/>
    <property type="match status" value="1"/>
</dbReference>
<feature type="compositionally biased region" description="Basic and acidic residues" evidence="8">
    <location>
        <begin position="188"/>
        <end position="199"/>
    </location>
</feature>
<dbReference type="EC" id="3.1.-.-" evidence="7"/>
<keyword evidence="4 7" id="KW-0255">Endonuclease</keyword>
<evidence type="ECO:0000313" key="9">
    <source>
        <dbReference type="EMBL" id="SMD13828.1"/>
    </source>
</evidence>
<dbReference type="GO" id="GO:0005737">
    <property type="term" value="C:cytoplasm"/>
    <property type="evidence" value="ECO:0007669"/>
    <property type="project" value="UniProtKB-SubCell"/>
</dbReference>
<dbReference type="AlphaFoldDB" id="A0A1W2EX91"/>
<gene>
    <name evidence="7" type="primary">ybeY</name>
    <name evidence="9" type="ORF">SAMN06297251_1392</name>
</gene>
<keyword evidence="7" id="KW-0963">Cytoplasm</keyword>
<evidence type="ECO:0000256" key="2">
    <source>
        <dbReference type="ARBA" id="ARBA00022722"/>
    </source>
</evidence>
<protein>
    <recommendedName>
        <fullName evidence="7">Endoribonuclease YbeY</fullName>
        <ecNumber evidence="7">3.1.-.-</ecNumber>
    </recommendedName>
</protein>
<proteinExistence type="inferred from homology"/>
<keyword evidence="7" id="KW-0698">rRNA processing</keyword>
<keyword evidence="2 7" id="KW-0540">Nuclease</keyword>
<keyword evidence="3 7" id="KW-0479">Metal-binding</keyword>
<dbReference type="Pfam" id="PF02130">
    <property type="entry name" value="YbeY"/>
    <property type="match status" value="1"/>
</dbReference>
<evidence type="ECO:0000256" key="1">
    <source>
        <dbReference type="ARBA" id="ARBA00010875"/>
    </source>
</evidence>
<dbReference type="EMBL" id="FWXR01000039">
    <property type="protein sequence ID" value="SMD13828.1"/>
    <property type="molecule type" value="Genomic_DNA"/>
</dbReference>
<comment type="function">
    <text evidence="7">Single strand-specific metallo-endoribonuclease involved in late-stage 70S ribosome quality control and in maturation of the 3' terminus of the 16S rRNA.</text>
</comment>
<keyword evidence="7" id="KW-0690">Ribosome biogenesis</keyword>
<evidence type="ECO:0000256" key="6">
    <source>
        <dbReference type="ARBA" id="ARBA00022833"/>
    </source>
</evidence>
<keyword evidence="5 7" id="KW-0378">Hydrolase</keyword>
<accession>A0A1W2EX91</accession>
<name>A0A1W2EX91_9HYPH</name>
<feature type="binding site" evidence="7">
    <location>
        <position position="141"/>
    </location>
    <ligand>
        <name>Zn(2+)</name>
        <dbReference type="ChEBI" id="CHEBI:29105"/>
        <note>catalytic</note>
    </ligand>
</feature>
<dbReference type="PANTHER" id="PTHR46986">
    <property type="entry name" value="ENDORIBONUCLEASE YBEY, CHLOROPLASTIC"/>
    <property type="match status" value="1"/>
</dbReference>
<feature type="binding site" evidence="7">
    <location>
        <position position="137"/>
    </location>
    <ligand>
        <name>Zn(2+)</name>
        <dbReference type="ChEBI" id="CHEBI:29105"/>
        <note>catalytic</note>
    </ligand>
</feature>
<evidence type="ECO:0000256" key="3">
    <source>
        <dbReference type="ARBA" id="ARBA00022723"/>
    </source>
</evidence>
<evidence type="ECO:0000256" key="4">
    <source>
        <dbReference type="ARBA" id="ARBA00022759"/>
    </source>
</evidence>
<organism evidence="9 10">
    <name type="scientific">Fulvimarina manganoxydans</name>
    <dbReference type="NCBI Taxonomy" id="937218"/>
    <lineage>
        <taxon>Bacteria</taxon>
        <taxon>Pseudomonadati</taxon>
        <taxon>Pseudomonadota</taxon>
        <taxon>Alphaproteobacteria</taxon>
        <taxon>Hyphomicrobiales</taxon>
        <taxon>Aurantimonadaceae</taxon>
        <taxon>Fulvimarina</taxon>
    </lineage>
</organism>
<dbReference type="InterPro" id="IPR023091">
    <property type="entry name" value="MetalPrtase_cat_dom_sf_prd"/>
</dbReference>